<dbReference type="InterPro" id="IPR008889">
    <property type="entry name" value="VQ"/>
</dbReference>
<dbReference type="PANTHER" id="PTHR34777">
    <property type="entry name" value="VQ MOTIF-CONTAINING PROTEIN 10"/>
    <property type="match status" value="1"/>
</dbReference>
<feature type="domain" description="VQ" evidence="2">
    <location>
        <begin position="27"/>
        <end position="50"/>
    </location>
</feature>
<dbReference type="Pfam" id="PF05678">
    <property type="entry name" value="VQ"/>
    <property type="match status" value="1"/>
</dbReference>
<accession>A0AAD8QLV5</accession>
<dbReference type="PANTHER" id="PTHR34777:SF14">
    <property type="entry name" value="VQ DOMAIN-CONTAINING PROTEIN"/>
    <property type="match status" value="1"/>
</dbReference>
<dbReference type="Proteomes" id="UP001231189">
    <property type="component" value="Unassembled WGS sequence"/>
</dbReference>
<evidence type="ECO:0000313" key="4">
    <source>
        <dbReference type="Proteomes" id="UP001231189"/>
    </source>
</evidence>
<evidence type="ECO:0000259" key="2">
    <source>
        <dbReference type="Pfam" id="PF05678"/>
    </source>
</evidence>
<gene>
    <name evidence="3" type="ORF">QYE76_028495</name>
</gene>
<dbReference type="AlphaFoldDB" id="A0AAD8QLV5"/>
<name>A0AAD8QLV5_LOLMU</name>
<proteinExistence type="predicted"/>
<feature type="region of interest" description="Disordered" evidence="1">
    <location>
        <begin position="1"/>
        <end position="21"/>
    </location>
</feature>
<comment type="caution">
    <text evidence="3">The sequence shown here is derived from an EMBL/GenBank/DDBJ whole genome shotgun (WGS) entry which is preliminary data.</text>
</comment>
<reference evidence="3" key="1">
    <citation type="submission" date="2023-07" db="EMBL/GenBank/DDBJ databases">
        <title>A chromosome-level genome assembly of Lolium multiflorum.</title>
        <authorList>
            <person name="Chen Y."/>
            <person name="Copetti D."/>
            <person name="Kolliker R."/>
            <person name="Studer B."/>
        </authorList>
    </citation>
    <scope>NUCLEOTIDE SEQUENCE</scope>
    <source>
        <strain evidence="3">02402/16</strain>
        <tissue evidence="3">Leaf</tissue>
    </source>
</reference>
<organism evidence="3 4">
    <name type="scientific">Lolium multiflorum</name>
    <name type="common">Italian ryegrass</name>
    <name type="synonym">Lolium perenne subsp. multiflorum</name>
    <dbReference type="NCBI Taxonomy" id="4521"/>
    <lineage>
        <taxon>Eukaryota</taxon>
        <taxon>Viridiplantae</taxon>
        <taxon>Streptophyta</taxon>
        <taxon>Embryophyta</taxon>
        <taxon>Tracheophyta</taxon>
        <taxon>Spermatophyta</taxon>
        <taxon>Magnoliopsida</taxon>
        <taxon>Liliopsida</taxon>
        <taxon>Poales</taxon>
        <taxon>Poaceae</taxon>
        <taxon>BOP clade</taxon>
        <taxon>Pooideae</taxon>
        <taxon>Poodae</taxon>
        <taxon>Poeae</taxon>
        <taxon>Poeae Chloroplast Group 2 (Poeae type)</taxon>
        <taxon>Loliodinae</taxon>
        <taxon>Loliinae</taxon>
        <taxon>Lolium</taxon>
    </lineage>
</organism>
<dbReference type="EMBL" id="JAUUTY010000007">
    <property type="protein sequence ID" value="KAK1604822.1"/>
    <property type="molecule type" value="Genomic_DNA"/>
</dbReference>
<dbReference type="InterPro" id="IPR039608">
    <property type="entry name" value="VQ_1/10"/>
</dbReference>
<evidence type="ECO:0000313" key="3">
    <source>
        <dbReference type="EMBL" id="KAK1604822.1"/>
    </source>
</evidence>
<protein>
    <recommendedName>
        <fullName evidence="2">VQ domain-containing protein</fullName>
    </recommendedName>
</protein>
<sequence>MESRPTGAASSRAPPPPQEVQVKHIITRKVSTDEASFKDVVQRLTGKDSAAARAELLLAACDHSSIVQTAAPAVAAGGGSSRNIVGVEGGGGAGFNTGSAVTLEDAVLPSLEEMDRWWGSHGIDSFADRP</sequence>
<keyword evidence="4" id="KW-1185">Reference proteome</keyword>
<evidence type="ECO:0000256" key="1">
    <source>
        <dbReference type="SAM" id="MobiDB-lite"/>
    </source>
</evidence>